<feature type="domain" description="Mannosyl-glycoprotein endo-beta-N-acetylglucosamidase-like" evidence="3">
    <location>
        <begin position="55"/>
        <end position="206"/>
    </location>
</feature>
<proteinExistence type="inferred from homology"/>
<reference evidence="4 5" key="1">
    <citation type="submission" date="2015-11" db="EMBL/GenBank/DDBJ databases">
        <title>Draft genome sequences of new species of the genus Lactobacillus isolated from orchardgrass silage.</title>
        <authorList>
            <person name="Tohno M."/>
            <person name="Tanizawa Y."/>
            <person name="Arita M."/>
        </authorList>
    </citation>
    <scope>NUCLEOTIDE SEQUENCE [LARGE SCALE GENOMIC DNA]</scope>
    <source>
        <strain evidence="4 5">IWT126</strain>
    </source>
</reference>
<protein>
    <submittedName>
        <fullName evidence="4">N-acetylmuramidase</fullName>
    </submittedName>
</protein>
<dbReference type="Gene3D" id="1.10.530.10">
    <property type="match status" value="1"/>
</dbReference>
<dbReference type="Gene3D" id="4.10.80.30">
    <property type="entry name" value="DNA polymerase, domain 6"/>
    <property type="match status" value="1"/>
</dbReference>
<evidence type="ECO:0000256" key="1">
    <source>
        <dbReference type="ARBA" id="ARBA00010266"/>
    </source>
</evidence>
<dbReference type="Proteomes" id="UP000198402">
    <property type="component" value="Unassembled WGS sequence"/>
</dbReference>
<dbReference type="InterPro" id="IPR051056">
    <property type="entry name" value="Glycosyl_Hydrolase_73"/>
</dbReference>
<keyword evidence="2" id="KW-0378">Hydrolase</keyword>
<evidence type="ECO:0000313" key="5">
    <source>
        <dbReference type="Proteomes" id="UP000198402"/>
    </source>
</evidence>
<evidence type="ECO:0000256" key="2">
    <source>
        <dbReference type="ARBA" id="ARBA00022801"/>
    </source>
</evidence>
<organism evidence="4 5">
    <name type="scientific">Secundilactobacillus silagei JCM 19001</name>
    <dbReference type="NCBI Taxonomy" id="1302250"/>
    <lineage>
        <taxon>Bacteria</taxon>
        <taxon>Bacillati</taxon>
        <taxon>Bacillota</taxon>
        <taxon>Bacilli</taxon>
        <taxon>Lactobacillales</taxon>
        <taxon>Lactobacillaceae</taxon>
        <taxon>Secundilactobacillus</taxon>
    </lineage>
</organism>
<dbReference type="OrthoDB" id="977752at2"/>
<dbReference type="InterPro" id="IPR002901">
    <property type="entry name" value="MGlyc_endo_b_GlcNAc-like_dom"/>
</dbReference>
<evidence type="ECO:0000313" key="4">
    <source>
        <dbReference type="EMBL" id="GAT17888.1"/>
    </source>
</evidence>
<dbReference type="SMART" id="SM00047">
    <property type="entry name" value="LYZ2"/>
    <property type="match status" value="1"/>
</dbReference>
<dbReference type="AlphaFoldDB" id="A0A1Z5H3L0"/>
<dbReference type="GO" id="GO:0004040">
    <property type="term" value="F:amidase activity"/>
    <property type="evidence" value="ECO:0007669"/>
    <property type="project" value="InterPro"/>
</dbReference>
<comment type="caution">
    <text evidence="4">The sequence shown here is derived from an EMBL/GenBank/DDBJ whole genome shotgun (WGS) entry which is preliminary data.</text>
</comment>
<dbReference type="RefSeq" id="WP_089136016.1">
    <property type="nucleotide sequence ID" value="NZ_BCMG01000001.1"/>
</dbReference>
<dbReference type="PANTHER" id="PTHR33308">
    <property type="entry name" value="PEPTIDOGLYCAN HYDROLASE FLGJ"/>
    <property type="match status" value="1"/>
</dbReference>
<keyword evidence="5" id="KW-1185">Reference proteome</keyword>
<evidence type="ECO:0000259" key="3">
    <source>
        <dbReference type="SMART" id="SM00047"/>
    </source>
</evidence>
<gene>
    <name evidence="4" type="primary">acmA</name>
    <name evidence="4" type="ORF">IWT126_00145</name>
</gene>
<name>A0A1Z5H3L0_9LACO</name>
<sequence>MAKKRRRSKKNNSQAVATLIFLLALFVIGGGMGVRYVMNNYIANQRTQASKPTESETPEQRQQHQFINSVAKPAVNVYQANHQVLPSIVIAQAIVESNWGHSQLYQEANNPFGIKGSYNGQTKSFPTNEYINGKEERINANFRVYPSLKAAILDHDEVVARQFLPANVTDYHRAATLLQRNGYATDPSYAKKLVNVINTYSLNRFDGY</sequence>
<dbReference type="STRING" id="1302250.GCA_001313225_00209"/>
<dbReference type="EMBL" id="BCMG01000001">
    <property type="protein sequence ID" value="GAT17888.1"/>
    <property type="molecule type" value="Genomic_DNA"/>
</dbReference>
<dbReference type="Pfam" id="PF01832">
    <property type="entry name" value="Glucosaminidase"/>
    <property type="match status" value="1"/>
</dbReference>
<dbReference type="PANTHER" id="PTHR33308:SF9">
    <property type="entry name" value="PEPTIDOGLYCAN HYDROLASE FLGJ"/>
    <property type="match status" value="1"/>
</dbReference>
<accession>A0A1Z5H3L0</accession>
<comment type="similarity">
    <text evidence="1">Belongs to the glycosyl hydrolase 73 family.</text>
</comment>